<evidence type="ECO:0000313" key="2">
    <source>
        <dbReference type="EMBL" id="KAK4097691.1"/>
    </source>
</evidence>
<accession>A0AAN6SYI1</accession>
<reference evidence="2" key="1">
    <citation type="journal article" date="2023" name="Mol. Phylogenet. Evol.">
        <title>Genome-scale phylogeny and comparative genomics of the fungal order Sordariales.</title>
        <authorList>
            <person name="Hensen N."/>
            <person name="Bonometti L."/>
            <person name="Westerberg I."/>
            <person name="Brannstrom I.O."/>
            <person name="Guillou S."/>
            <person name="Cros-Aarteil S."/>
            <person name="Calhoun S."/>
            <person name="Haridas S."/>
            <person name="Kuo A."/>
            <person name="Mondo S."/>
            <person name="Pangilinan J."/>
            <person name="Riley R."/>
            <person name="LaButti K."/>
            <person name="Andreopoulos B."/>
            <person name="Lipzen A."/>
            <person name="Chen C."/>
            <person name="Yan M."/>
            <person name="Daum C."/>
            <person name="Ng V."/>
            <person name="Clum A."/>
            <person name="Steindorff A."/>
            <person name="Ohm R.A."/>
            <person name="Martin F."/>
            <person name="Silar P."/>
            <person name="Natvig D.O."/>
            <person name="Lalanne C."/>
            <person name="Gautier V."/>
            <person name="Ament-Velasquez S.L."/>
            <person name="Kruys A."/>
            <person name="Hutchinson M.I."/>
            <person name="Powell A.J."/>
            <person name="Barry K."/>
            <person name="Miller A.N."/>
            <person name="Grigoriev I.V."/>
            <person name="Debuchy R."/>
            <person name="Gladieux P."/>
            <person name="Hiltunen Thoren M."/>
            <person name="Johannesson H."/>
        </authorList>
    </citation>
    <scope>NUCLEOTIDE SEQUENCE</scope>
    <source>
        <strain evidence="2">CBS 757.83</strain>
    </source>
</reference>
<keyword evidence="3" id="KW-1185">Reference proteome</keyword>
<feature type="region of interest" description="Disordered" evidence="1">
    <location>
        <begin position="1"/>
        <end position="130"/>
    </location>
</feature>
<dbReference type="EMBL" id="MU863670">
    <property type="protein sequence ID" value="KAK4097691.1"/>
    <property type="molecule type" value="Genomic_DNA"/>
</dbReference>
<proteinExistence type="predicted"/>
<gene>
    <name evidence="2" type="ORF">N658DRAFT_267527</name>
</gene>
<name>A0AAN6SYI1_9PEZI</name>
<sequence>MQWKPGTHNILSARRMDTVPRTGVTDGRGGKREAEVGARWGKKRARAGGLGNLRKRGREAAAALTKKRPQSGGSADGAGVLRRTGQKVGTGEEGAAQQSTLSVQKMPLASAPTPPAPGKQNDPDQITPERTLIPAATAIFLPCEIDTDHE</sequence>
<reference evidence="2" key="2">
    <citation type="submission" date="2023-05" db="EMBL/GenBank/DDBJ databases">
        <authorList>
            <consortium name="Lawrence Berkeley National Laboratory"/>
            <person name="Steindorff A."/>
            <person name="Hensen N."/>
            <person name="Bonometti L."/>
            <person name="Westerberg I."/>
            <person name="Brannstrom I.O."/>
            <person name="Guillou S."/>
            <person name="Cros-Aarteil S."/>
            <person name="Calhoun S."/>
            <person name="Haridas S."/>
            <person name="Kuo A."/>
            <person name="Mondo S."/>
            <person name="Pangilinan J."/>
            <person name="Riley R."/>
            <person name="Labutti K."/>
            <person name="Andreopoulos B."/>
            <person name="Lipzen A."/>
            <person name="Chen C."/>
            <person name="Yanf M."/>
            <person name="Daum C."/>
            <person name="Ng V."/>
            <person name="Clum A."/>
            <person name="Ohm R."/>
            <person name="Martin F."/>
            <person name="Silar P."/>
            <person name="Natvig D."/>
            <person name="Lalanne C."/>
            <person name="Gautier V."/>
            <person name="Ament-Velasquez S.L."/>
            <person name="Kruys A."/>
            <person name="Hutchinson M.I."/>
            <person name="Powell A.J."/>
            <person name="Barry K."/>
            <person name="Miller A.N."/>
            <person name="Grigoriev I.V."/>
            <person name="Debuchy R."/>
            <person name="Gladieux P."/>
            <person name="Thoren M.H."/>
            <person name="Johannesson H."/>
        </authorList>
    </citation>
    <scope>NUCLEOTIDE SEQUENCE</scope>
    <source>
        <strain evidence="2">CBS 757.83</strain>
    </source>
</reference>
<evidence type="ECO:0000313" key="3">
    <source>
        <dbReference type="Proteomes" id="UP001305647"/>
    </source>
</evidence>
<evidence type="ECO:0000256" key="1">
    <source>
        <dbReference type="SAM" id="MobiDB-lite"/>
    </source>
</evidence>
<dbReference type="Proteomes" id="UP001305647">
    <property type="component" value="Unassembled WGS sequence"/>
</dbReference>
<comment type="caution">
    <text evidence="2">The sequence shown here is derived from an EMBL/GenBank/DDBJ whole genome shotgun (WGS) entry which is preliminary data.</text>
</comment>
<organism evidence="2 3">
    <name type="scientific">Parathielavia hyrcaniae</name>
    <dbReference type="NCBI Taxonomy" id="113614"/>
    <lineage>
        <taxon>Eukaryota</taxon>
        <taxon>Fungi</taxon>
        <taxon>Dikarya</taxon>
        <taxon>Ascomycota</taxon>
        <taxon>Pezizomycotina</taxon>
        <taxon>Sordariomycetes</taxon>
        <taxon>Sordariomycetidae</taxon>
        <taxon>Sordariales</taxon>
        <taxon>Chaetomiaceae</taxon>
        <taxon>Parathielavia</taxon>
    </lineage>
</organism>
<dbReference type="AlphaFoldDB" id="A0AAN6SYI1"/>
<protein>
    <submittedName>
        <fullName evidence="2">Uncharacterized protein</fullName>
    </submittedName>
</protein>